<dbReference type="Proteomes" id="UP000260758">
    <property type="component" value="Unassembled WGS sequence"/>
</dbReference>
<dbReference type="AlphaFoldDB" id="A0A3E4YKN0"/>
<organism evidence="1 2">
    <name type="scientific">Agathobacter rectalis</name>
    <dbReference type="NCBI Taxonomy" id="39491"/>
    <lineage>
        <taxon>Bacteria</taxon>
        <taxon>Bacillati</taxon>
        <taxon>Bacillota</taxon>
        <taxon>Clostridia</taxon>
        <taxon>Lachnospirales</taxon>
        <taxon>Lachnospiraceae</taxon>
        <taxon>Agathobacter</taxon>
    </lineage>
</organism>
<name>A0A3E4YKN0_9FIRM</name>
<comment type="caution">
    <text evidence="1">The sequence shown here is derived from an EMBL/GenBank/DDBJ whole genome shotgun (WGS) entry which is preliminary data.</text>
</comment>
<reference evidence="1 2" key="1">
    <citation type="submission" date="2018-08" db="EMBL/GenBank/DDBJ databases">
        <title>A genome reference for cultivated species of the human gut microbiota.</title>
        <authorList>
            <person name="Zou Y."/>
            <person name="Xue W."/>
            <person name="Luo G."/>
        </authorList>
    </citation>
    <scope>NUCLEOTIDE SEQUENCE [LARGE SCALE GENOMIC DNA]</scope>
    <source>
        <strain evidence="1 2">OM07-13</strain>
    </source>
</reference>
<sequence length="65" mass="7436">MSEKKLCNLIKRNGVKGKQGGWESAKYVERFLLKDTDADGMLITETRRYKNDGNKENQGSVMIQN</sequence>
<accession>A0A3E4YKN0</accession>
<proteinExistence type="predicted"/>
<dbReference type="RefSeq" id="WP_117717928.1">
    <property type="nucleotide sequence ID" value="NZ_QSTP01000001.1"/>
</dbReference>
<protein>
    <submittedName>
        <fullName evidence="1">Uncharacterized protein</fullName>
    </submittedName>
</protein>
<dbReference type="EMBL" id="QSTP01000001">
    <property type="protein sequence ID" value="RGM75031.1"/>
    <property type="molecule type" value="Genomic_DNA"/>
</dbReference>
<evidence type="ECO:0000313" key="2">
    <source>
        <dbReference type="Proteomes" id="UP000260758"/>
    </source>
</evidence>
<evidence type="ECO:0000313" key="1">
    <source>
        <dbReference type="EMBL" id="RGM75031.1"/>
    </source>
</evidence>
<gene>
    <name evidence="1" type="ORF">DXB99_00445</name>
</gene>